<comment type="similarity">
    <text evidence="1">Belongs to the SIMIBI class G3E GTPase family. ArgK/MeaB subfamily.</text>
</comment>
<dbReference type="Gene3D" id="3.40.50.300">
    <property type="entry name" value="P-loop containing nucleotide triphosphate hydrolases"/>
    <property type="match status" value="1"/>
</dbReference>
<evidence type="ECO:0000313" key="2">
    <source>
        <dbReference type="EMBL" id="SHH74136.1"/>
    </source>
</evidence>
<dbReference type="SUPFAM" id="SSF52540">
    <property type="entry name" value="P-loop containing nucleoside triphosphate hydrolases"/>
    <property type="match status" value="1"/>
</dbReference>
<reference evidence="2 3" key="1">
    <citation type="submission" date="2016-11" db="EMBL/GenBank/DDBJ databases">
        <authorList>
            <person name="Jaros S."/>
            <person name="Januszkiewicz K."/>
            <person name="Wedrychowicz H."/>
        </authorList>
    </citation>
    <scope>NUCLEOTIDE SEQUENCE [LARGE SCALE GENOMIC DNA]</scope>
    <source>
        <strain evidence="2 3">DSM 9705</strain>
    </source>
</reference>
<dbReference type="InterPro" id="IPR005129">
    <property type="entry name" value="GTPase_ArgK"/>
</dbReference>
<evidence type="ECO:0000256" key="1">
    <source>
        <dbReference type="ARBA" id="ARBA00009625"/>
    </source>
</evidence>
<protein>
    <submittedName>
        <fullName evidence="2">Methylmalonyl-CoA mutase metallochaperone MeaB</fullName>
    </submittedName>
</protein>
<dbReference type="Pfam" id="PF03308">
    <property type="entry name" value="MeaB"/>
    <property type="match status" value="1"/>
</dbReference>
<dbReference type="NCBIfam" id="NF006958">
    <property type="entry name" value="PRK09435.1"/>
    <property type="match status" value="1"/>
</dbReference>
<dbReference type="Gene3D" id="1.10.287.130">
    <property type="match status" value="1"/>
</dbReference>
<dbReference type="PANTHER" id="PTHR23408">
    <property type="entry name" value="METHYLMALONYL-COA MUTASE"/>
    <property type="match status" value="1"/>
</dbReference>
<dbReference type="OrthoDB" id="9778292at2"/>
<accession>A0A1M5VFX1</accession>
<evidence type="ECO:0000313" key="3">
    <source>
        <dbReference type="Proteomes" id="UP000184139"/>
    </source>
</evidence>
<dbReference type="GO" id="GO:0003924">
    <property type="term" value="F:GTPase activity"/>
    <property type="evidence" value="ECO:0007669"/>
    <property type="project" value="InterPro"/>
</dbReference>
<dbReference type="AlphaFoldDB" id="A0A1M5VFX1"/>
<dbReference type="InterPro" id="IPR027417">
    <property type="entry name" value="P-loop_NTPase"/>
</dbReference>
<dbReference type="PANTHER" id="PTHR23408:SF3">
    <property type="entry name" value="METHYLMALONIC ACIDURIA TYPE A PROTEIN, MITOCHONDRIAL"/>
    <property type="match status" value="1"/>
</dbReference>
<dbReference type="CDD" id="cd03114">
    <property type="entry name" value="MMAA-like"/>
    <property type="match status" value="1"/>
</dbReference>
<keyword evidence="3" id="KW-1185">Reference proteome</keyword>
<dbReference type="STRING" id="1121409.SAMN02745124_01664"/>
<dbReference type="Gene3D" id="1.20.5.170">
    <property type="match status" value="1"/>
</dbReference>
<dbReference type="GO" id="GO:0005737">
    <property type="term" value="C:cytoplasm"/>
    <property type="evidence" value="ECO:0007669"/>
    <property type="project" value="TreeGrafter"/>
</dbReference>
<proteinExistence type="inferred from homology"/>
<dbReference type="NCBIfam" id="TIGR00750">
    <property type="entry name" value="lao"/>
    <property type="match status" value="1"/>
</dbReference>
<dbReference type="EMBL" id="FQXS01000008">
    <property type="protein sequence ID" value="SHH74136.1"/>
    <property type="molecule type" value="Genomic_DNA"/>
</dbReference>
<gene>
    <name evidence="2" type="ORF">SAMN02745124_01664</name>
</gene>
<dbReference type="GO" id="GO:0005525">
    <property type="term" value="F:GTP binding"/>
    <property type="evidence" value="ECO:0007669"/>
    <property type="project" value="InterPro"/>
</dbReference>
<sequence>MQKDPDYYIQGVLDANRLMLSRTITLVESSLPAHQELAATIIERLLPHSGNSVRLGITGVPGAGKSTFIDSFGTLLTELGHRVAVLAIDPSSSRSGGSVLGDKTRMIQLAASEKAFIRPSPTGGTLGGVARKTRESMLVCEAAGFDVIIIETVGVGQSETAVASMVDFFLVLMIAGAGDELQGIKKGILEVADAIVINKADGDNVQRAELARRQYETALHLLTPDNPLWSPPVLTCSALEASGLLDIWQTVTKHRRIMTDSGDLTRRRARQSVDWLHHLLSEGLRSWFYNHPAVRDYLPNLLRDVEKQSLSPAAAASMLLQKIYR</sequence>
<dbReference type="RefSeq" id="WP_073375085.1">
    <property type="nucleotide sequence ID" value="NZ_FQXS01000008.1"/>
</dbReference>
<name>A0A1M5VFX1_9BACT</name>
<organism evidence="2 3">
    <name type="scientific">Desulfofustis glycolicus DSM 9705</name>
    <dbReference type="NCBI Taxonomy" id="1121409"/>
    <lineage>
        <taxon>Bacteria</taxon>
        <taxon>Pseudomonadati</taxon>
        <taxon>Thermodesulfobacteriota</taxon>
        <taxon>Desulfobulbia</taxon>
        <taxon>Desulfobulbales</taxon>
        <taxon>Desulfocapsaceae</taxon>
        <taxon>Desulfofustis</taxon>
    </lineage>
</organism>
<dbReference type="Proteomes" id="UP000184139">
    <property type="component" value="Unassembled WGS sequence"/>
</dbReference>